<dbReference type="RefSeq" id="WP_182183000.1">
    <property type="nucleotide sequence ID" value="NZ_CP050530.1"/>
</dbReference>
<reference evidence="2 3" key="1">
    <citation type="journal article" date="2020" name="Mol. Biol. Evol.">
        <title>Life and death of selfish genes: comparative genomics reveals the dynamic evolution of cytoplasmic incompatibility.</title>
        <authorList>
            <person name="Martinez J."/>
            <person name="Klasson L."/>
            <person name="Welch J."/>
            <person name="Jiggins F.M."/>
        </authorList>
    </citation>
    <scope>NUCLEOTIDE SEQUENCE [LARGE SCALE GENOMIC DNA]</scope>
    <source>
        <strain evidence="2">WNik</strain>
    </source>
</reference>
<organism evidence="2 3">
    <name type="scientific">Wolbachia pipientis</name>
    <dbReference type="NCBI Taxonomy" id="955"/>
    <lineage>
        <taxon>Bacteria</taxon>
        <taxon>Pseudomonadati</taxon>
        <taxon>Pseudomonadota</taxon>
        <taxon>Alphaproteobacteria</taxon>
        <taxon>Rickettsiales</taxon>
        <taxon>Anaplasmataceae</taxon>
        <taxon>Wolbachieae</taxon>
        <taxon>Wolbachia</taxon>
    </lineage>
</organism>
<name>A0A7G5CDD5_WOLPI</name>
<feature type="compositionally biased region" description="Polar residues" evidence="1">
    <location>
        <begin position="111"/>
        <end position="121"/>
    </location>
</feature>
<accession>A0A7G5CDD5</accession>
<feature type="compositionally biased region" description="Polar residues" evidence="1">
    <location>
        <begin position="90"/>
        <end position="102"/>
    </location>
</feature>
<dbReference type="EMBL" id="CP050530">
    <property type="protein sequence ID" value="QMV47219.1"/>
    <property type="molecule type" value="Genomic_DNA"/>
</dbReference>
<evidence type="ECO:0000256" key="1">
    <source>
        <dbReference type="SAM" id="MobiDB-lite"/>
    </source>
</evidence>
<sequence>MSLIQRAIQHIACEIERPIKRSRDNNIEAVLKKVSGEIQVIKSLLEELKETAVQHLPELVKDSEYASLPDETSVSLYAGDREYGSEEDSGYNSRSSTPTKPSSLLKEVCNEYSQSNQSART</sequence>
<evidence type="ECO:0000313" key="3">
    <source>
        <dbReference type="Proteomes" id="UP000515596"/>
    </source>
</evidence>
<evidence type="ECO:0000313" key="2">
    <source>
        <dbReference type="EMBL" id="QMV47219.1"/>
    </source>
</evidence>
<proteinExistence type="predicted"/>
<protein>
    <submittedName>
        <fullName evidence="2">Uncharacterized protein</fullName>
    </submittedName>
</protein>
<dbReference type="Proteomes" id="UP000515596">
    <property type="component" value="Chromosome"/>
</dbReference>
<feature type="region of interest" description="Disordered" evidence="1">
    <location>
        <begin position="78"/>
        <end position="121"/>
    </location>
</feature>
<dbReference type="AlphaFoldDB" id="A0A7G5CDD5"/>
<gene>
    <name evidence="2" type="ORF">HC356_04280</name>
</gene>